<evidence type="ECO:0000256" key="1">
    <source>
        <dbReference type="ARBA" id="ARBA00009341"/>
    </source>
</evidence>
<comment type="similarity">
    <text evidence="1">Belongs to the WD repeat RBAP46/RBAP48/MSI1 family.</text>
</comment>
<proteinExistence type="inferred from homology"/>
<dbReference type="InterPro" id="IPR001680">
    <property type="entry name" value="WD40_rpt"/>
</dbReference>
<protein>
    <submittedName>
        <fullName evidence="5">Uncharacterized protein</fullName>
    </submittedName>
</protein>
<dbReference type="SMART" id="SM00320">
    <property type="entry name" value="WD40"/>
    <property type="match status" value="2"/>
</dbReference>
<evidence type="ECO:0000256" key="2">
    <source>
        <dbReference type="ARBA" id="ARBA00022574"/>
    </source>
</evidence>
<dbReference type="SUPFAM" id="SSF50978">
    <property type="entry name" value="WD40 repeat-like"/>
    <property type="match status" value="1"/>
</dbReference>
<dbReference type="AlphaFoldDB" id="A0ABD3W7L8"/>
<evidence type="ECO:0000256" key="3">
    <source>
        <dbReference type="ARBA" id="ARBA00022737"/>
    </source>
</evidence>
<name>A0ABD3W7L8_SINWO</name>
<dbReference type="PANTHER" id="PTHR22850">
    <property type="entry name" value="WD40 REPEAT FAMILY"/>
    <property type="match status" value="1"/>
</dbReference>
<feature type="repeat" description="WD" evidence="4">
    <location>
        <begin position="15"/>
        <end position="51"/>
    </location>
</feature>
<keyword evidence="6" id="KW-1185">Reference proteome</keyword>
<keyword evidence="2 4" id="KW-0853">WD repeat</keyword>
<evidence type="ECO:0000256" key="4">
    <source>
        <dbReference type="PROSITE-ProRule" id="PRU00221"/>
    </source>
</evidence>
<dbReference type="EMBL" id="JBJQND010000008">
    <property type="protein sequence ID" value="KAL3868838.1"/>
    <property type="molecule type" value="Genomic_DNA"/>
</dbReference>
<dbReference type="Pfam" id="PF00400">
    <property type="entry name" value="WD40"/>
    <property type="match status" value="2"/>
</dbReference>
<dbReference type="InterPro" id="IPR015943">
    <property type="entry name" value="WD40/YVTN_repeat-like_dom_sf"/>
</dbReference>
<dbReference type="Proteomes" id="UP001634394">
    <property type="component" value="Unassembled WGS sequence"/>
</dbReference>
<keyword evidence="3" id="KW-0677">Repeat</keyword>
<comment type="caution">
    <text evidence="5">The sequence shown here is derived from an EMBL/GenBank/DDBJ whole genome shotgun (WGS) entry which is preliminary data.</text>
</comment>
<dbReference type="PROSITE" id="PS50294">
    <property type="entry name" value="WD_REPEATS_REGION"/>
    <property type="match status" value="1"/>
</dbReference>
<gene>
    <name evidence="5" type="ORF">ACJMK2_041595</name>
</gene>
<dbReference type="InterPro" id="IPR036322">
    <property type="entry name" value="WD40_repeat_dom_sf"/>
</dbReference>
<evidence type="ECO:0000313" key="6">
    <source>
        <dbReference type="Proteomes" id="UP001634394"/>
    </source>
</evidence>
<feature type="repeat" description="WD" evidence="4">
    <location>
        <begin position="59"/>
        <end position="92"/>
    </location>
</feature>
<evidence type="ECO:0000313" key="5">
    <source>
        <dbReference type="EMBL" id="KAL3868838.1"/>
    </source>
</evidence>
<reference evidence="5 6" key="1">
    <citation type="submission" date="2024-11" db="EMBL/GenBank/DDBJ databases">
        <title>Chromosome-level genome assembly of the freshwater bivalve Anodonta woodiana.</title>
        <authorList>
            <person name="Chen X."/>
        </authorList>
    </citation>
    <scope>NUCLEOTIDE SEQUENCE [LARGE SCALE GENOMIC DNA]</scope>
    <source>
        <strain evidence="5">MN2024</strain>
        <tissue evidence="5">Gills</tissue>
    </source>
</reference>
<organism evidence="5 6">
    <name type="scientific">Sinanodonta woodiana</name>
    <name type="common">Chinese pond mussel</name>
    <name type="synonym">Anodonta woodiana</name>
    <dbReference type="NCBI Taxonomy" id="1069815"/>
    <lineage>
        <taxon>Eukaryota</taxon>
        <taxon>Metazoa</taxon>
        <taxon>Spiralia</taxon>
        <taxon>Lophotrochozoa</taxon>
        <taxon>Mollusca</taxon>
        <taxon>Bivalvia</taxon>
        <taxon>Autobranchia</taxon>
        <taxon>Heteroconchia</taxon>
        <taxon>Palaeoheterodonta</taxon>
        <taxon>Unionida</taxon>
        <taxon>Unionoidea</taxon>
        <taxon>Unionidae</taxon>
        <taxon>Unioninae</taxon>
        <taxon>Sinanodonta</taxon>
    </lineage>
</organism>
<dbReference type="PROSITE" id="PS50082">
    <property type="entry name" value="WD_REPEATS_2"/>
    <property type="match status" value="2"/>
</dbReference>
<accession>A0ABD3W7L8</accession>
<sequence length="131" mass="14768">MGHPLRKTSKPSRNVDAHAAEVNCLSFSPFSEFIQATGSTDKTVALWDMRNLKMKLHSFEAHGDETFQVKWSPHYKTILACSGMDRRLYVWDCSKIGVENSAGDAEGFPREQLSDTQQRFLISHGIPMNHG</sequence>
<dbReference type="Gene3D" id="2.130.10.10">
    <property type="entry name" value="YVTN repeat-like/Quinoprotein amine dehydrogenase"/>
    <property type="match status" value="1"/>
</dbReference>
<dbReference type="InterPro" id="IPR050459">
    <property type="entry name" value="WD_repeat_RBAP46/RBAP48/MSI1"/>
</dbReference>